<keyword evidence="3" id="KW-1185">Reference proteome</keyword>
<protein>
    <recommendedName>
        <fullName evidence="1">FAD dependent oxidoreductase domain-containing protein</fullName>
    </recommendedName>
</protein>
<evidence type="ECO:0000259" key="1">
    <source>
        <dbReference type="Pfam" id="PF01266"/>
    </source>
</evidence>
<dbReference type="Gene3D" id="3.30.9.10">
    <property type="entry name" value="D-Amino Acid Oxidase, subunit A, domain 2"/>
    <property type="match status" value="1"/>
</dbReference>
<sequence length="554" mass="60383">MGAVLSRFRTLRVALAVLWEQKTLFDQVAARLLLSPGLPRPNPTTSFWLLPESPVLSNIQSPTFPSRADIVIIGSGITATALLRELYRQNPSLSIVVLEARGICTGATGRNGGHIKEGPYEEYPRLKKKFGNDAAARIVRFRLRHFEEIMAVAMEEGQECLARSEVREVTGTDIFFDESVMAHAMEWYNLWKKDTPEQAREYTVMDAETARTKLHVPNAVGAVCGPAGALWPYRLCTAILERLIKDHPSLHLESYTPASAIAYNPSTSTYTITTPRGTITAPTVIHTTNAWASHLLPGLRAKVIPFQGQMSAQSPPDGLPALGDKYSWVFFHKQGFDYLTQRPATSTINPDATATVTAGEMMYGGGWAQSGNNGLDLIGNNDDTTLNYLSAAHLSGLLPYVFGSGTADGGTRAWDGVVVKNMWTGVLGMSVDMMPWVGKVPAAVTTRGQPKQDKVEVEGGVVKTGEWCAVGFTGEGMVNCWGSATALARQVLGEEVGKNVAAREKRIRAVKGEDEVKGWRDVPLNEWFPAEFAVSEKRVKEADVEDLVSSMLGV</sequence>
<dbReference type="EMBL" id="JAVHNQ010000010">
    <property type="protein sequence ID" value="KAK6337930.1"/>
    <property type="molecule type" value="Genomic_DNA"/>
</dbReference>
<proteinExistence type="predicted"/>
<dbReference type="GO" id="GO:0005737">
    <property type="term" value="C:cytoplasm"/>
    <property type="evidence" value="ECO:0007669"/>
    <property type="project" value="TreeGrafter"/>
</dbReference>
<dbReference type="SUPFAM" id="SSF51905">
    <property type="entry name" value="FAD/NAD(P)-binding domain"/>
    <property type="match status" value="1"/>
</dbReference>
<dbReference type="Gene3D" id="3.50.50.60">
    <property type="entry name" value="FAD/NAD(P)-binding domain"/>
    <property type="match status" value="1"/>
</dbReference>
<dbReference type="PANTHER" id="PTHR13847">
    <property type="entry name" value="SARCOSINE DEHYDROGENASE-RELATED"/>
    <property type="match status" value="1"/>
</dbReference>
<reference evidence="2 3" key="1">
    <citation type="submission" date="2019-10" db="EMBL/GenBank/DDBJ databases">
        <authorList>
            <person name="Palmer J.M."/>
        </authorList>
    </citation>
    <scope>NUCLEOTIDE SEQUENCE [LARGE SCALE GENOMIC DNA]</scope>
    <source>
        <strain evidence="2 3">TWF696</strain>
    </source>
</reference>
<dbReference type="InterPro" id="IPR036188">
    <property type="entry name" value="FAD/NAD-bd_sf"/>
</dbReference>
<dbReference type="AlphaFoldDB" id="A0AAV9UD07"/>
<evidence type="ECO:0000313" key="2">
    <source>
        <dbReference type="EMBL" id="KAK6337930.1"/>
    </source>
</evidence>
<dbReference type="InterPro" id="IPR006076">
    <property type="entry name" value="FAD-dep_OxRdtase"/>
</dbReference>
<dbReference type="Pfam" id="PF01266">
    <property type="entry name" value="DAO"/>
    <property type="match status" value="1"/>
</dbReference>
<feature type="domain" description="FAD dependent oxidoreductase" evidence="1">
    <location>
        <begin position="69"/>
        <end position="489"/>
    </location>
</feature>
<gene>
    <name evidence="2" type="ORF">TWF696_001406</name>
</gene>
<organism evidence="2 3">
    <name type="scientific">Orbilia brochopaga</name>
    <dbReference type="NCBI Taxonomy" id="3140254"/>
    <lineage>
        <taxon>Eukaryota</taxon>
        <taxon>Fungi</taxon>
        <taxon>Dikarya</taxon>
        <taxon>Ascomycota</taxon>
        <taxon>Pezizomycotina</taxon>
        <taxon>Orbiliomycetes</taxon>
        <taxon>Orbiliales</taxon>
        <taxon>Orbiliaceae</taxon>
        <taxon>Orbilia</taxon>
    </lineage>
</organism>
<comment type="caution">
    <text evidence="2">The sequence shown here is derived from an EMBL/GenBank/DDBJ whole genome shotgun (WGS) entry which is preliminary data.</text>
</comment>
<evidence type="ECO:0000313" key="3">
    <source>
        <dbReference type="Proteomes" id="UP001375240"/>
    </source>
</evidence>
<name>A0AAV9UD07_9PEZI</name>
<accession>A0AAV9UD07</accession>
<dbReference type="Proteomes" id="UP001375240">
    <property type="component" value="Unassembled WGS sequence"/>
</dbReference>
<dbReference type="PANTHER" id="PTHR13847:SF213">
    <property type="entry name" value="DEPENDENT OXIDOREDUCTASE, PUTATIVE-RELATED"/>
    <property type="match status" value="1"/>
</dbReference>